<keyword evidence="2" id="KW-1185">Reference proteome</keyword>
<accession>A0A1B1BPP8</accession>
<dbReference type="Proteomes" id="UP000092582">
    <property type="component" value="Chromosome 1"/>
</dbReference>
<organism evidence="1 2">
    <name type="scientific">Cryobacterium arcticum</name>
    <dbReference type="NCBI Taxonomy" id="670052"/>
    <lineage>
        <taxon>Bacteria</taxon>
        <taxon>Bacillati</taxon>
        <taxon>Actinomycetota</taxon>
        <taxon>Actinomycetes</taxon>
        <taxon>Micrococcales</taxon>
        <taxon>Microbacteriaceae</taxon>
        <taxon>Cryobacterium</taxon>
    </lineage>
</organism>
<gene>
    <name evidence="1" type="ORF">PA27867_3705</name>
</gene>
<dbReference type="AlphaFoldDB" id="A0A1B1BPP8"/>
<dbReference type="EMBL" id="CP016282">
    <property type="protein sequence ID" value="ANP74622.1"/>
    <property type="molecule type" value="Genomic_DNA"/>
</dbReference>
<protein>
    <submittedName>
        <fullName evidence="1">Uncharacterized protein</fullName>
    </submittedName>
</protein>
<proteinExistence type="predicted"/>
<dbReference type="STRING" id="670052.PA27867_3705"/>
<sequence precursor="true">MLLRLGVLPDASALPRPVASAVTVTTALGFSLGVVWEIFEWLGHTFVDDARHSSGAESPRPAGSVW</sequence>
<evidence type="ECO:0000313" key="2">
    <source>
        <dbReference type="Proteomes" id="UP000092582"/>
    </source>
</evidence>
<name>A0A1B1BPP8_9MICO</name>
<evidence type="ECO:0000313" key="1">
    <source>
        <dbReference type="EMBL" id="ANP74622.1"/>
    </source>
</evidence>
<dbReference type="RefSeq" id="WP_066598536.1">
    <property type="nucleotide sequence ID" value="NZ_CP016282.1"/>
</dbReference>
<dbReference type="OrthoDB" id="3790530at2"/>
<dbReference type="KEGG" id="cart:PA27867_3705"/>
<reference evidence="1 2" key="1">
    <citation type="submission" date="2016-06" db="EMBL/GenBank/DDBJ databases">
        <title>Genome sequencing of Cryobacterium arcticum PAMC 27867.</title>
        <authorList>
            <person name="Lee J."/>
            <person name="Kim O.-S."/>
        </authorList>
    </citation>
    <scope>NUCLEOTIDE SEQUENCE [LARGE SCALE GENOMIC DNA]</scope>
    <source>
        <strain evidence="1 2">PAMC 27867</strain>
    </source>
</reference>